<protein>
    <submittedName>
        <fullName evidence="1">Uncharacterized protein</fullName>
    </submittedName>
</protein>
<dbReference type="AlphaFoldDB" id="A0A061FGZ7"/>
<dbReference type="InParanoid" id="A0A061FGZ7"/>
<name>A0A061FGZ7_THECC</name>
<proteinExistence type="predicted"/>
<accession>A0A061FGZ7</accession>
<gene>
    <name evidence="1" type="ORF">TCM_034909</name>
</gene>
<keyword evidence="2" id="KW-1185">Reference proteome</keyword>
<dbReference type="PANTHER" id="PTHR33594:SF1">
    <property type="entry name" value="HD_PDEASE DOMAIN-CONTAINING PROTEIN"/>
    <property type="match status" value="1"/>
</dbReference>
<reference evidence="1 2" key="1">
    <citation type="journal article" date="2013" name="Genome Biol.">
        <title>The genome sequence of the most widely cultivated cacao type and its use to identify candidate genes regulating pod color.</title>
        <authorList>
            <person name="Motamayor J.C."/>
            <person name="Mockaitis K."/>
            <person name="Schmutz J."/>
            <person name="Haiminen N."/>
            <person name="Iii D.L."/>
            <person name="Cornejo O."/>
            <person name="Findley S.D."/>
            <person name="Zheng P."/>
            <person name="Utro F."/>
            <person name="Royaert S."/>
            <person name="Saski C."/>
            <person name="Jenkins J."/>
            <person name="Podicheti R."/>
            <person name="Zhao M."/>
            <person name="Scheffler B.E."/>
            <person name="Stack J.C."/>
            <person name="Feltus F.A."/>
            <person name="Mustiga G.M."/>
            <person name="Amores F."/>
            <person name="Phillips W."/>
            <person name="Marelli J.P."/>
            <person name="May G.D."/>
            <person name="Shapiro H."/>
            <person name="Ma J."/>
            <person name="Bustamante C.D."/>
            <person name="Schnell R.J."/>
            <person name="Main D."/>
            <person name="Gilbert D."/>
            <person name="Parida L."/>
            <person name="Kuhn D.N."/>
        </authorList>
    </citation>
    <scope>NUCLEOTIDE SEQUENCE [LARGE SCALE GENOMIC DNA]</scope>
    <source>
        <strain evidence="2">cv. Matina 1-6</strain>
    </source>
</reference>
<dbReference type="Gene3D" id="1.20.58.1910">
    <property type="match status" value="1"/>
</dbReference>
<dbReference type="HOGENOM" id="CLU_1868854_0_0_1"/>
<organism evidence="1 2">
    <name type="scientific">Theobroma cacao</name>
    <name type="common">Cacao</name>
    <name type="synonym">Cocoa</name>
    <dbReference type="NCBI Taxonomy" id="3641"/>
    <lineage>
        <taxon>Eukaryota</taxon>
        <taxon>Viridiplantae</taxon>
        <taxon>Streptophyta</taxon>
        <taxon>Embryophyta</taxon>
        <taxon>Tracheophyta</taxon>
        <taxon>Spermatophyta</taxon>
        <taxon>Magnoliopsida</taxon>
        <taxon>eudicotyledons</taxon>
        <taxon>Gunneridae</taxon>
        <taxon>Pentapetalae</taxon>
        <taxon>rosids</taxon>
        <taxon>malvids</taxon>
        <taxon>Malvales</taxon>
        <taxon>Malvaceae</taxon>
        <taxon>Byttnerioideae</taxon>
        <taxon>Theobroma</taxon>
    </lineage>
</organism>
<dbReference type="Proteomes" id="UP000026915">
    <property type="component" value="Chromosome 8"/>
</dbReference>
<dbReference type="STRING" id="3641.A0A061FGZ7"/>
<dbReference type="EMBL" id="CM001886">
    <property type="protein sequence ID" value="EOY16007.1"/>
    <property type="molecule type" value="Genomic_DNA"/>
</dbReference>
<evidence type="ECO:0000313" key="1">
    <source>
        <dbReference type="EMBL" id="EOY16007.1"/>
    </source>
</evidence>
<dbReference type="SUPFAM" id="SSF109604">
    <property type="entry name" value="HD-domain/PDEase-like"/>
    <property type="match status" value="1"/>
</dbReference>
<sequence>MRSESIPKALLETTSTMLLLFIRSSELSFTLERDKIDKDLVDDASFKDELSGLRNHEFSPEFGIVLDADHLDAIGAIGIAHCFSFGGNRNRVLHDPAIQPRSDLSKEWLGKGGPRKGTSSWRNSLKNFIRIGIGRLE</sequence>
<dbReference type="PANTHER" id="PTHR33594">
    <property type="entry name" value="SUPERFAMILY HYDROLASE, PUTATIVE (AFU_ORTHOLOGUE AFUA_1G03035)-RELATED"/>
    <property type="match status" value="1"/>
</dbReference>
<dbReference type="Gramene" id="EOY16007">
    <property type="protein sequence ID" value="EOY16007"/>
    <property type="gene ID" value="TCM_034909"/>
</dbReference>
<evidence type="ECO:0000313" key="2">
    <source>
        <dbReference type="Proteomes" id="UP000026915"/>
    </source>
</evidence>